<evidence type="ECO:0000313" key="3">
    <source>
        <dbReference type="Proteomes" id="UP001054837"/>
    </source>
</evidence>
<reference evidence="2 3" key="1">
    <citation type="submission" date="2021-06" db="EMBL/GenBank/DDBJ databases">
        <title>Caerostris darwini draft genome.</title>
        <authorList>
            <person name="Kono N."/>
            <person name="Arakawa K."/>
        </authorList>
    </citation>
    <scope>NUCLEOTIDE SEQUENCE [LARGE SCALE GENOMIC DNA]</scope>
</reference>
<evidence type="ECO:0000313" key="2">
    <source>
        <dbReference type="EMBL" id="GIY76800.1"/>
    </source>
</evidence>
<dbReference type="EMBL" id="BPLQ01014049">
    <property type="protein sequence ID" value="GIY76800.1"/>
    <property type="molecule type" value="Genomic_DNA"/>
</dbReference>
<keyword evidence="3" id="KW-1185">Reference proteome</keyword>
<gene>
    <name evidence="2" type="ORF">CDAR_175081</name>
</gene>
<accession>A0AAV4W5U4</accession>
<feature type="region of interest" description="Disordered" evidence="1">
    <location>
        <begin position="164"/>
        <end position="226"/>
    </location>
</feature>
<name>A0AAV4W5U4_9ARAC</name>
<proteinExistence type="predicted"/>
<evidence type="ECO:0000256" key="1">
    <source>
        <dbReference type="SAM" id="MobiDB-lite"/>
    </source>
</evidence>
<protein>
    <submittedName>
        <fullName evidence="2">Uncharacterized protein</fullName>
    </submittedName>
</protein>
<comment type="caution">
    <text evidence="2">The sequence shown here is derived from an EMBL/GenBank/DDBJ whole genome shotgun (WGS) entry which is preliminary data.</text>
</comment>
<dbReference type="AlphaFoldDB" id="A0AAV4W5U4"/>
<organism evidence="2 3">
    <name type="scientific">Caerostris darwini</name>
    <dbReference type="NCBI Taxonomy" id="1538125"/>
    <lineage>
        <taxon>Eukaryota</taxon>
        <taxon>Metazoa</taxon>
        <taxon>Ecdysozoa</taxon>
        <taxon>Arthropoda</taxon>
        <taxon>Chelicerata</taxon>
        <taxon>Arachnida</taxon>
        <taxon>Araneae</taxon>
        <taxon>Araneomorphae</taxon>
        <taxon>Entelegynae</taxon>
        <taxon>Araneoidea</taxon>
        <taxon>Araneidae</taxon>
        <taxon>Caerostris</taxon>
    </lineage>
</organism>
<dbReference type="Proteomes" id="UP001054837">
    <property type="component" value="Unassembled WGS sequence"/>
</dbReference>
<sequence length="226" mass="25055">MSRYATIRCAFDNTIHPYAATKHGARAGPTFRDSPQPPFPSIPETDVLQPLLEHSLFHLSLSRNSNSGPSHYGTLGYINATQRIRSFSQMTPNSRRSLEFVTVVPAIRHQLQAAEVRRPTPLCLQGEPYLVACETGRIPHPGCFQGKPPNRYSHPSTPLALQQVSVRSSGPAEEVPEEVESPSPGGKKVYFLPSGEAFSHSQRTIDPLQLNDHQPPSLQIRKKKFT</sequence>